<evidence type="ECO:0000256" key="2">
    <source>
        <dbReference type="ARBA" id="ARBA00009942"/>
    </source>
</evidence>
<dbReference type="NCBIfam" id="TIGR00333">
    <property type="entry name" value="nrdI"/>
    <property type="match status" value="1"/>
</dbReference>
<keyword evidence="5" id="KW-1185">Reference proteome</keyword>
<dbReference type="PIRSF" id="PIRSF005087">
    <property type="entry name" value="NrdI"/>
    <property type="match status" value="1"/>
</dbReference>
<comment type="similarity">
    <text evidence="2 3">Belongs to the NrdI family.</text>
</comment>
<gene>
    <name evidence="3" type="primary">nrdI</name>
    <name evidence="4" type="ORF">SAMN05444398_102217</name>
</gene>
<dbReference type="RefSeq" id="WP_073033919.1">
    <property type="nucleotide sequence ID" value="NZ_BMLR01000002.1"/>
</dbReference>
<comment type="function">
    <text evidence="1 3">Probably involved in ribonucleotide reductase function.</text>
</comment>
<dbReference type="GO" id="GO:0010181">
    <property type="term" value="F:FMN binding"/>
    <property type="evidence" value="ECO:0007669"/>
    <property type="project" value="InterPro"/>
</dbReference>
<dbReference type="Proteomes" id="UP000183974">
    <property type="component" value="Unassembled WGS sequence"/>
</dbReference>
<sequence length="142" mass="15468">MGGLVYYSSASGNTLRLIDRLGLPATRLPREADAPLPQVTSPFVLICPTYADGYGRGAVPKQVIRFLNDPAPRALLRGVIASGNRNFGDKFALAGRIIADKCGVPLLYRFELAGTEEETARIRDGLARFWAQQEDKTCLTQA</sequence>
<dbReference type="Gene3D" id="3.40.50.360">
    <property type="match status" value="1"/>
</dbReference>
<name>A0A1M7A8C4_9RHOB</name>
<evidence type="ECO:0000313" key="4">
    <source>
        <dbReference type="EMBL" id="SHL39034.1"/>
    </source>
</evidence>
<proteinExistence type="inferred from homology"/>
<accession>A0A1M7A8C4</accession>
<dbReference type="InterPro" id="IPR020852">
    <property type="entry name" value="RNR_Ib_NrdI_bac"/>
</dbReference>
<evidence type="ECO:0000313" key="5">
    <source>
        <dbReference type="Proteomes" id="UP000183974"/>
    </source>
</evidence>
<dbReference type="SUPFAM" id="SSF52218">
    <property type="entry name" value="Flavoproteins"/>
    <property type="match status" value="1"/>
</dbReference>
<dbReference type="InterPro" id="IPR004465">
    <property type="entry name" value="RNR_NrdI"/>
</dbReference>
<dbReference type="InterPro" id="IPR029039">
    <property type="entry name" value="Flavoprotein-like_sf"/>
</dbReference>
<dbReference type="PANTHER" id="PTHR37297">
    <property type="entry name" value="PROTEIN NRDI"/>
    <property type="match status" value="1"/>
</dbReference>
<protein>
    <recommendedName>
        <fullName evidence="3">Protein NrdI</fullName>
    </recommendedName>
</protein>
<organism evidence="4 5">
    <name type="scientific">Roseovarius pacificus</name>
    <dbReference type="NCBI Taxonomy" id="337701"/>
    <lineage>
        <taxon>Bacteria</taxon>
        <taxon>Pseudomonadati</taxon>
        <taxon>Pseudomonadota</taxon>
        <taxon>Alphaproteobacteria</taxon>
        <taxon>Rhodobacterales</taxon>
        <taxon>Roseobacteraceae</taxon>
        <taxon>Roseovarius</taxon>
    </lineage>
</organism>
<dbReference type="OrthoDB" id="350535at2"/>
<dbReference type="HAMAP" id="MF_00128">
    <property type="entry name" value="NrdI"/>
    <property type="match status" value="1"/>
</dbReference>
<dbReference type="AlphaFoldDB" id="A0A1M7A8C4"/>
<reference evidence="4 5" key="1">
    <citation type="submission" date="2016-11" db="EMBL/GenBank/DDBJ databases">
        <authorList>
            <person name="Jaros S."/>
            <person name="Januszkiewicz K."/>
            <person name="Wedrychowicz H."/>
        </authorList>
    </citation>
    <scope>NUCLEOTIDE SEQUENCE [LARGE SCALE GENOMIC DNA]</scope>
    <source>
        <strain evidence="4 5">DSM 29589</strain>
    </source>
</reference>
<dbReference type="PANTHER" id="PTHR37297:SF1">
    <property type="entry name" value="PROTEIN NRDI"/>
    <property type="match status" value="1"/>
</dbReference>
<dbReference type="EMBL" id="FRBR01000002">
    <property type="protein sequence ID" value="SHL39034.1"/>
    <property type="molecule type" value="Genomic_DNA"/>
</dbReference>
<dbReference type="STRING" id="337701.SAMN05444398_102217"/>
<dbReference type="Pfam" id="PF07972">
    <property type="entry name" value="Flavodoxin_NdrI"/>
    <property type="match status" value="1"/>
</dbReference>
<evidence type="ECO:0000256" key="3">
    <source>
        <dbReference type="HAMAP-Rule" id="MF_00128"/>
    </source>
</evidence>
<evidence type="ECO:0000256" key="1">
    <source>
        <dbReference type="ARBA" id="ARBA00003999"/>
    </source>
</evidence>